<dbReference type="RefSeq" id="XP_042924890.1">
    <property type="nucleotide sequence ID" value="XM_043062326.1"/>
</dbReference>
<evidence type="ECO:0000256" key="1">
    <source>
        <dbReference type="SAM" id="MobiDB-lite"/>
    </source>
</evidence>
<feature type="region of interest" description="Disordered" evidence="1">
    <location>
        <begin position="46"/>
        <end position="77"/>
    </location>
</feature>
<organism evidence="2 3">
    <name type="scientific">Chlamydomonas reinhardtii</name>
    <name type="common">Chlamydomonas smithii</name>
    <dbReference type="NCBI Taxonomy" id="3055"/>
    <lineage>
        <taxon>Eukaryota</taxon>
        <taxon>Viridiplantae</taxon>
        <taxon>Chlorophyta</taxon>
        <taxon>core chlorophytes</taxon>
        <taxon>Chlorophyceae</taxon>
        <taxon>CS clade</taxon>
        <taxon>Chlamydomonadales</taxon>
        <taxon>Chlamydomonadaceae</taxon>
        <taxon>Chlamydomonas</taxon>
    </lineage>
</organism>
<dbReference type="Proteomes" id="UP000006906">
    <property type="component" value="Chromosome 5"/>
</dbReference>
<dbReference type="Gramene" id="PNW83673">
    <property type="protein sequence ID" value="PNW83673"/>
    <property type="gene ID" value="CHLRE_05g238761v5"/>
</dbReference>
<dbReference type="InParanoid" id="A0A2K3DT19"/>
<accession>A0A2K3DT19</accession>
<name>A0A2K3DT19_CHLRE</name>
<dbReference type="EMBL" id="CM008966">
    <property type="protein sequence ID" value="PNW83673.1"/>
    <property type="molecule type" value="Genomic_DNA"/>
</dbReference>
<keyword evidence="3" id="KW-1185">Reference proteome</keyword>
<sequence length="77" mass="7296">MGMIAAAAAGCDTAAADLPATPKFAPSSDNPMLPLESAVATTTAAAAAAPAAATAPPFAAPPQPPPWSHAASEGRTG</sequence>
<proteinExistence type="predicted"/>
<protein>
    <submittedName>
        <fullName evidence="2">Uncharacterized protein</fullName>
    </submittedName>
</protein>
<dbReference type="KEGG" id="cre:CHLRE_05g238761v5"/>
<gene>
    <name evidence="2" type="ORF">CHLRE_05g238761v5</name>
</gene>
<evidence type="ECO:0000313" key="2">
    <source>
        <dbReference type="EMBL" id="PNW83673.1"/>
    </source>
</evidence>
<reference evidence="2 3" key="1">
    <citation type="journal article" date="2007" name="Science">
        <title>The Chlamydomonas genome reveals the evolution of key animal and plant functions.</title>
        <authorList>
            <person name="Merchant S.S."/>
            <person name="Prochnik S.E."/>
            <person name="Vallon O."/>
            <person name="Harris E.H."/>
            <person name="Karpowicz S.J."/>
            <person name="Witman G.B."/>
            <person name="Terry A."/>
            <person name="Salamov A."/>
            <person name="Fritz-Laylin L.K."/>
            <person name="Marechal-Drouard L."/>
            <person name="Marshall W.F."/>
            <person name="Qu L.H."/>
            <person name="Nelson D.R."/>
            <person name="Sanderfoot A.A."/>
            <person name="Spalding M.H."/>
            <person name="Kapitonov V.V."/>
            <person name="Ren Q."/>
            <person name="Ferris P."/>
            <person name="Lindquist E."/>
            <person name="Shapiro H."/>
            <person name="Lucas S.M."/>
            <person name="Grimwood J."/>
            <person name="Schmutz J."/>
            <person name="Cardol P."/>
            <person name="Cerutti H."/>
            <person name="Chanfreau G."/>
            <person name="Chen C.L."/>
            <person name="Cognat V."/>
            <person name="Croft M.T."/>
            <person name="Dent R."/>
            <person name="Dutcher S."/>
            <person name="Fernandez E."/>
            <person name="Fukuzawa H."/>
            <person name="Gonzalez-Ballester D."/>
            <person name="Gonzalez-Halphen D."/>
            <person name="Hallmann A."/>
            <person name="Hanikenne M."/>
            <person name="Hippler M."/>
            <person name="Inwood W."/>
            <person name="Jabbari K."/>
            <person name="Kalanon M."/>
            <person name="Kuras R."/>
            <person name="Lefebvre P.A."/>
            <person name="Lemaire S.D."/>
            <person name="Lobanov A.V."/>
            <person name="Lohr M."/>
            <person name="Manuell A."/>
            <person name="Meier I."/>
            <person name="Mets L."/>
            <person name="Mittag M."/>
            <person name="Mittelmeier T."/>
            <person name="Moroney J.V."/>
            <person name="Moseley J."/>
            <person name="Napoli C."/>
            <person name="Nedelcu A.M."/>
            <person name="Niyogi K."/>
            <person name="Novoselov S.V."/>
            <person name="Paulsen I.T."/>
            <person name="Pazour G."/>
            <person name="Purton S."/>
            <person name="Ral J.P."/>
            <person name="Riano-Pachon D.M."/>
            <person name="Riekhof W."/>
            <person name="Rymarquis L."/>
            <person name="Schroda M."/>
            <person name="Stern D."/>
            <person name="Umen J."/>
            <person name="Willows R."/>
            <person name="Wilson N."/>
            <person name="Zimmer S.L."/>
            <person name="Allmer J."/>
            <person name="Balk J."/>
            <person name="Bisova K."/>
            <person name="Chen C.J."/>
            <person name="Elias M."/>
            <person name="Gendler K."/>
            <person name="Hauser C."/>
            <person name="Lamb M.R."/>
            <person name="Ledford H."/>
            <person name="Long J.C."/>
            <person name="Minagawa J."/>
            <person name="Page M.D."/>
            <person name="Pan J."/>
            <person name="Pootakham W."/>
            <person name="Roje S."/>
            <person name="Rose A."/>
            <person name="Stahlberg E."/>
            <person name="Terauchi A.M."/>
            <person name="Yang P."/>
            <person name="Ball S."/>
            <person name="Bowler C."/>
            <person name="Dieckmann C.L."/>
            <person name="Gladyshev V.N."/>
            <person name="Green P."/>
            <person name="Jorgensen R."/>
            <person name="Mayfield S."/>
            <person name="Mueller-Roeber B."/>
            <person name="Rajamani S."/>
            <person name="Sayre R.T."/>
            <person name="Brokstein P."/>
            <person name="Dubchak I."/>
            <person name="Goodstein D."/>
            <person name="Hornick L."/>
            <person name="Huang Y.W."/>
            <person name="Jhaveri J."/>
            <person name="Luo Y."/>
            <person name="Martinez D."/>
            <person name="Ngau W.C."/>
            <person name="Otillar B."/>
            <person name="Poliakov A."/>
            <person name="Porter A."/>
            <person name="Szajkowski L."/>
            <person name="Werner G."/>
            <person name="Zhou K."/>
            <person name="Grigoriev I.V."/>
            <person name="Rokhsar D.S."/>
            <person name="Grossman A.R."/>
        </authorList>
    </citation>
    <scope>NUCLEOTIDE SEQUENCE [LARGE SCALE GENOMIC DNA]</scope>
    <source>
        <strain evidence="3">CC-503</strain>
    </source>
</reference>
<feature type="compositionally biased region" description="Pro residues" evidence="1">
    <location>
        <begin position="58"/>
        <end position="67"/>
    </location>
</feature>
<feature type="compositionally biased region" description="Low complexity" evidence="1">
    <location>
        <begin position="46"/>
        <end position="57"/>
    </location>
</feature>
<dbReference type="GeneID" id="66053406"/>
<dbReference type="AlphaFoldDB" id="A0A2K3DT19"/>
<evidence type="ECO:0000313" key="3">
    <source>
        <dbReference type="Proteomes" id="UP000006906"/>
    </source>
</evidence>